<protein>
    <submittedName>
        <fullName evidence="1">Uncharacterized protein</fullName>
    </submittedName>
</protein>
<evidence type="ECO:0000313" key="1">
    <source>
        <dbReference type="EMBL" id="KAI9921718.1"/>
    </source>
</evidence>
<sequence>MLAYTVVQTDNIRQVLQVAQDMGVEIFLTIDSVQGLEAAEKAATATGCVVNMLLHINVGYHRIGIEHDEPLLFYLAQPMDKSERIEFCGLLSHAGQAYQCMSVAECAHVAEAERQVMNNSLSNLYKLETLAFPLSPDKAKLTILCCMSAAIFPFMDSGRSSPRAKIASISSFVIIDRPTGAADVIIIQTVDVWPYTMTDSTGEIKYVKIPAFMMSSKHGKGKEFYNTTEVPFQRSTMPYLEGKLSSSICCTLSMPRLPALVSAGTWGEAPLVDSIDLDGWVAALRFCTSSGELVLHVKAKLYPFHAGDEL</sequence>
<accession>A0ACC0WUE4</accession>
<comment type="caution">
    <text evidence="1">The sequence shown here is derived from an EMBL/GenBank/DDBJ whole genome shotgun (WGS) entry which is preliminary data.</text>
</comment>
<name>A0ACC0WUE4_9STRA</name>
<proteinExistence type="predicted"/>
<evidence type="ECO:0000313" key="2">
    <source>
        <dbReference type="Proteomes" id="UP001163321"/>
    </source>
</evidence>
<keyword evidence="2" id="KW-1185">Reference proteome</keyword>
<organism evidence="1 2">
    <name type="scientific">Peronosclerospora sorghi</name>
    <dbReference type="NCBI Taxonomy" id="230839"/>
    <lineage>
        <taxon>Eukaryota</taxon>
        <taxon>Sar</taxon>
        <taxon>Stramenopiles</taxon>
        <taxon>Oomycota</taxon>
        <taxon>Peronosporomycetes</taxon>
        <taxon>Peronosporales</taxon>
        <taxon>Peronosporaceae</taxon>
        <taxon>Peronosclerospora</taxon>
    </lineage>
</organism>
<dbReference type="EMBL" id="CM047580">
    <property type="protein sequence ID" value="KAI9921718.1"/>
    <property type="molecule type" value="Genomic_DNA"/>
</dbReference>
<dbReference type="Proteomes" id="UP001163321">
    <property type="component" value="Chromosome 1"/>
</dbReference>
<reference evidence="1 2" key="1">
    <citation type="journal article" date="2022" name="bioRxiv">
        <title>The genome of the oomycete Peronosclerospora sorghi, a cosmopolitan pathogen of maize and sorghum, is inflated with dispersed pseudogenes.</title>
        <authorList>
            <person name="Fletcher K."/>
            <person name="Martin F."/>
            <person name="Isakeit T."/>
            <person name="Cavanaugh K."/>
            <person name="Magill C."/>
            <person name="Michelmore R."/>
        </authorList>
    </citation>
    <scope>NUCLEOTIDE SEQUENCE [LARGE SCALE GENOMIC DNA]</scope>
    <source>
        <strain evidence="1">P6</strain>
    </source>
</reference>
<gene>
    <name evidence="1" type="ORF">PsorP6_000750</name>
</gene>